<evidence type="ECO:0000256" key="1">
    <source>
        <dbReference type="ARBA" id="ARBA00004141"/>
    </source>
</evidence>
<gene>
    <name evidence="7" type="ORF">FA10DRAFT_286398</name>
</gene>
<keyword evidence="3 6" id="KW-1133">Transmembrane helix</keyword>
<feature type="transmembrane region" description="Helical" evidence="6">
    <location>
        <begin position="55"/>
        <end position="76"/>
    </location>
</feature>
<dbReference type="RefSeq" id="XP_025377916.1">
    <property type="nucleotide sequence ID" value="XM_025524070.1"/>
</dbReference>
<feature type="transmembrane region" description="Helical" evidence="6">
    <location>
        <begin position="420"/>
        <end position="442"/>
    </location>
</feature>
<feature type="region of interest" description="Disordered" evidence="5">
    <location>
        <begin position="185"/>
        <end position="217"/>
    </location>
</feature>
<feature type="transmembrane region" description="Helical" evidence="6">
    <location>
        <begin position="149"/>
        <end position="170"/>
    </location>
</feature>
<dbReference type="InterPro" id="IPR008521">
    <property type="entry name" value="Mg_trans_NIPA"/>
</dbReference>
<evidence type="ECO:0008006" key="9">
    <source>
        <dbReference type="Google" id="ProtNLM"/>
    </source>
</evidence>
<feature type="region of interest" description="Disordered" evidence="5">
    <location>
        <begin position="780"/>
        <end position="812"/>
    </location>
</feature>
<feature type="compositionally biased region" description="Basic and acidic residues" evidence="5">
    <location>
        <begin position="743"/>
        <end position="752"/>
    </location>
</feature>
<dbReference type="InParanoid" id="A0A316YPY5"/>
<feature type="compositionally biased region" description="Gly residues" evidence="5">
    <location>
        <begin position="536"/>
        <end position="546"/>
    </location>
</feature>
<feature type="transmembrane region" description="Helical" evidence="6">
    <location>
        <begin position="12"/>
        <end position="31"/>
    </location>
</feature>
<evidence type="ECO:0000256" key="5">
    <source>
        <dbReference type="SAM" id="MobiDB-lite"/>
    </source>
</evidence>
<evidence type="ECO:0000256" key="4">
    <source>
        <dbReference type="ARBA" id="ARBA00023136"/>
    </source>
</evidence>
<keyword evidence="8" id="KW-1185">Reference proteome</keyword>
<dbReference type="GeneID" id="37045986"/>
<feature type="compositionally biased region" description="Basic residues" evidence="5">
    <location>
        <begin position="687"/>
        <end position="700"/>
    </location>
</feature>
<dbReference type="Pfam" id="PF05653">
    <property type="entry name" value="Mg_trans_NIPA"/>
    <property type="match status" value="2"/>
</dbReference>
<feature type="region of interest" description="Disordered" evidence="5">
    <location>
        <begin position="277"/>
        <end position="298"/>
    </location>
</feature>
<feature type="transmembrane region" description="Helical" evidence="6">
    <location>
        <begin position="109"/>
        <end position="129"/>
    </location>
</feature>
<feature type="transmembrane region" description="Helical" evidence="6">
    <location>
        <begin position="362"/>
        <end position="381"/>
    </location>
</feature>
<dbReference type="InterPro" id="IPR037185">
    <property type="entry name" value="EmrE-like"/>
</dbReference>
<feature type="compositionally biased region" description="Acidic residues" evidence="5">
    <location>
        <begin position="658"/>
        <end position="670"/>
    </location>
</feature>
<evidence type="ECO:0000313" key="7">
    <source>
        <dbReference type="EMBL" id="PWN90718.1"/>
    </source>
</evidence>
<dbReference type="GO" id="GO:0015095">
    <property type="term" value="F:magnesium ion transmembrane transporter activity"/>
    <property type="evidence" value="ECO:0007669"/>
    <property type="project" value="InterPro"/>
</dbReference>
<dbReference type="SUPFAM" id="SSF103481">
    <property type="entry name" value="Multidrug resistance efflux transporter EmrE"/>
    <property type="match status" value="1"/>
</dbReference>
<dbReference type="OrthoDB" id="2504919at2759"/>
<proteinExistence type="predicted"/>
<keyword evidence="4 6" id="KW-0472">Membrane</keyword>
<feature type="compositionally biased region" description="Basic and acidic residues" evidence="5">
    <location>
        <begin position="702"/>
        <end position="715"/>
    </location>
</feature>
<feature type="compositionally biased region" description="Low complexity" evidence="5">
    <location>
        <begin position="512"/>
        <end position="523"/>
    </location>
</feature>
<dbReference type="EMBL" id="KZ819636">
    <property type="protein sequence ID" value="PWN90718.1"/>
    <property type="molecule type" value="Genomic_DNA"/>
</dbReference>
<sequence>MADDPTGPISVPVAIVLGLVASFVQSLGLTIQRKSHVQNASLPTTQQRSEWKRPLWILGFAIFLFANVGGTIFQIGALPIVMLAPLGAVSLLYNALLARFILDDFLSSYMVIGTALIGAGAVLIGYFGAVQEPPHTLDELLALYARPPFVAFSTIFVLLFLGVLLLAHLAEWQLHVRLFRPYHPPTRKHSRSLSASSKGKRSNGSSGGGARGRPTRRWSAPTLAPVVEVSESSSGIATPVLAIADEANRRGLPVERVLLNRSSANQRSPKNYGAIAKTTDPAAPSVPQQQRDASPVAQDKSTSAAALLAAKYDPVVRRTCLGLSVAYGAASGTLSGACLLLAKSGVELLVLTIAGHNQFARWQSWALVGIMLVAAVLQLWYLNKALRLADPTLVCPLAFCFYNTSSIALGLVYFNQLGALSATSLLLVVLGTAVLLTGVWIVSMHGEEQPSTTDGAEAMQSPTEREALLTSNGAGITGPHLLPVSSPTQQANGSDSSPSPSTSPLTSPPASPTSSRLLSPLSPIGKSRRRRSRSGSGSGSFIGGLGLHVPGLPPADPTPLDVVSSPVSMEPAPPLDSSPSSSSTPDLDSGAQVSSKPMARSHSEAATLGKAHDHAAHPPSSSALRRTRDMYKAVLERGLSIGISPSSPGFHLAASFAPEDDEQADDDDGDGSGRGRRSLMGAWSNFVKRRGRSPRLRVNRRTFSEADIESRRHASEASAAPEEQGIEEDEEVETLVDEEETGEERGGSERDATPPSSSGWNMVLAVDYRALSDRLSRLKNDAGGWLGLGGEASRQGGPSSRDEEEEERRSLV</sequence>
<dbReference type="AlphaFoldDB" id="A0A316YPY5"/>
<name>A0A316YPY5_9BASI</name>
<feature type="compositionally biased region" description="Acidic residues" evidence="5">
    <location>
        <begin position="724"/>
        <end position="742"/>
    </location>
</feature>
<protein>
    <recommendedName>
        <fullName evidence="9">DUF803-domain-containing protein</fullName>
    </recommendedName>
</protein>
<organism evidence="7 8">
    <name type="scientific">Acaromyces ingoldii</name>
    <dbReference type="NCBI Taxonomy" id="215250"/>
    <lineage>
        <taxon>Eukaryota</taxon>
        <taxon>Fungi</taxon>
        <taxon>Dikarya</taxon>
        <taxon>Basidiomycota</taxon>
        <taxon>Ustilaginomycotina</taxon>
        <taxon>Exobasidiomycetes</taxon>
        <taxon>Exobasidiales</taxon>
        <taxon>Cryptobasidiaceae</taxon>
        <taxon>Acaromyces</taxon>
    </lineage>
</organism>
<keyword evidence="2 6" id="KW-0812">Transmembrane</keyword>
<comment type="subcellular location">
    <subcellularLocation>
        <location evidence="1">Membrane</location>
        <topology evidence="1">Multi-pass membrane protein</topology>
    </subcellularLocation>
</comment>
<dbReference type="Proteomes" id="UP000245768">
    <property type="component" value="Unassembled WGS sequence"/>
</dbReference>
<evidence type="ECO:0000256" key="6">
    <source>
        <dbReference type="SAM" id="Phobius"/>
    </source>
</evidence>
<accession>A0A316YPY5</accession>
<evidence type="ECO:0000256" key="2">
    <source>
        <dbReference type="ARBA" id="ARBA00022692"/>
    </source>
</evidence>
<feature type="region of interest" description="Disordered" evidence="5">
    <location>
        <begin position="641"/>
        <end position="761"/>
    </location>
</feature>
<dbReference type="PANTHER" id="PTHR12570">
    <property type="match status" value="1"/>
</dbReference>
<reference evidence="7 8" key="1">
    <citation type="journal article" date="2018" name="Mol. Biol. Evol.">
        <title>Broad Genomic Sampling Reveals a Smut Pathogenic Ancestry of the Fungal Clade Ustilaginomycotina.</title>
        <authorList>
            <person name="Kijpornyongpan T."/>
            <person name="Mondo S.J."/>
            <person name="Barry K."/>
            <person name="Sandor L."/>
            <person name="Lee J."/>
            <person name="Lipzen A."/>
            <person name="Pangilinan J."/>
            <person name="LaButti K."/>
            <person name="Hainaut M."/>
            <person name="Henrissat B."/>
            <person name="Grigoriev I.V."/>
            <person name="Spatafora J.W."/>
            <person name="Aime M.C."/>
        </authorList>
    </citation>
    <scope>NUCLEOTIDE SEQUENCE [LARGE SCALE GENOMIC DNA]</scope>
    <source>
        <strain evidence="7 8">MCA 4198</strain>
    </source>
</reference>
<dbReference type="PANTHER" id="PTHR12570:SF86">
    <property type="entry name" value="ADR321CP"/>
    <property type="match status" value="1"/>
</dbReference>
<feature type="transmembrane region" description="Helical" evidence="6">
    <location>
        <begin position="393"/>
        <end position="414"/>
    </location>
</feature>
<evidence type="ECO:0000256" key="3">
    <source>
        <dbReference type="ARBA" id="ARBA00022989"/>
    </source>
</evidence>
<feature type="compositionally biased region" description="Low complexity" evidence="5">
    <location>
        <begin position="577"/>
        <end position="589"/>
    </location>
</feature>
<feature type="transmembrane region" description="Helical" evidence="6">
    <location>
        <begin position="82"/>
        <end position="102"/>
    </location>
</feature>
<feature type="region of interest" description="Disordered" evidence="5">
    <location>
        <begin position="479"/>
        <end position="629"/>
    </location>
</feature>
<evidence type="ECO:0000313" key="8">
    <source>
        <dbReference type="Proteomes" id="UP000245768"/>
    </source>
</evidence>
<dbReference type="GO" id="GO:0016020">
    <property type="term" value="C:membrane"/>
    <property type="evidence" value="ECO:0007669"/>
    <property type="project" value="UniProtKB-SubCell"/>
</dbReference>
<feature type="compositionally biased region" description="Low complexity" evidence="5">
    <location>
        <begin position="494"/>
        <end position="505"/>
    </location>
</feature>